<dbReference type="PIRSF" id="PIRSF000410">
    <property type="entry name" value="CheR"/>
    <property type="match status" value="1"/>
</dbReference>
<dbReference type="GO" id="GO:0008983">
    <property type="term" value="F:protein-glutamate O-methyltransferase activity"/>
    <property type="evidence" value="ECO:0007669"/>
    <property type="project" value="UniProtKB-EC"/>
</dbReference>
<comment type="catalytic activity">
    <reaction evidence="1 5">
        <text>L-glutamyl-[protein] + S-adenosyl-L-methionine = [protein]-L-glutamate 5-O-methyl ester + S-adenosyl-L-homocysteine</text>
        <dbReference type="Rhea" id="RHEA:24452"/>
        <dbReference type="Rhea" id="RHEA-COMP:10208"/>
        <dbReference type="Rhea" id="RHEA-COMP:10311"/>
        <dbReference type="ChEBI" id="CHEBI:29973"/>
        <dbReference type="ChEBI" id="CHEBI:57856"/>
        <dbReference type="ChEBI" id="CHEBI:59789"/>
        <dbReference type="ChEBI" id="CHEBI:82795"/>
        <dbReference type="EC" id="2.1.1.80"/>
    </reaction>
</comment>
<feature type="domain" description="CheR-type methyltransferase" evidence="7">
    <location>
        <begin position="1"/>
        <end position="270"/>
    </location>
</feature>
<keyword evidence="9" id="KW-1185">Reference proteome</keyword>
<comment type="caution">
    <text evidence="8">The sequence shown here is derived from an EMBL/GenBank/DDBJ whole genome shotgun (WGS) entry which is preliminary data.</text>
</comment>
<dbReference type="InterPro" id="IPR022642">
    <property type="entry name" value="CheR_C"/>
</dbReference>
<evidence type="ECO:0000256" key="6">
    <source>
        <dbReference type="PIRSR" id="PIRSR000410-1"/>
    </source>
</evidence>
<reference evidence="8 9" key="1">
    <citation type="submission" date="2018-06" db="EMBL/GenBank/DDBJ databases">
        <title>Azoarcus communis strain SWub3 genome.</title>
        <authorList>
            <person name="Zorraquino Salvo V."/>
            <person name="Toubiana D."/>
            <person name="Blumwald E."/>
        </authorList>
    </citation>
    <scope>NUCLEOTIDE SEQUENCE [LARGE SCALE GENOMIC DNA]</scope>
    <source>
        <strain evidence="8 9">SWub3</strain>
    </source>
</reference>
<dbReference type="InterPro" id="IPR022641">
    <property type="entry name" value="CheR_N"/>
</dbReference>
<evidence type="ECO:0000256" key="5">
    <source>
        <dbReference type="PIRNR" id="PIRNR000410"/>
    </source>
</evidence>
<dbReference type="InterPro" id="IPR050903">
    <property type="entry name" value="Bact_Chemotaxis_MeTrfase"/>
</dbReference>
<dbReference type="PANTHER" id="PTHR24422:SF26">
    <property type="entry name" value="CHEMOTAXIS PROTEIN METHYLTRANSFERASE"/>
    <property type="match status" value="1"/>
</dbReference>
<accession>A0A323US98</accession>
<dbReference type="InterPro" id="IPR036804">
    <property type="entry name" value="CheR_N_sf"/>
</dbReference>
<feature type="binding site" evidence="6">
    <location>
        <position position="138"/>
    </location>
    <ligand>
        <name>S-adenosyl-L-methionine</name>
        <dbReference type="ChEBI" id="CHEBI:59789"/>
    </ligand>
</feature>
<feature type="binding site" evidence="6">
    <location>
        <position position="76"/>
    </location>
    <ligand>
        <name>S-adenosyl-L-methionine</name>
        <dbReference type="ChEBI" id="CHEBI:59789"/>
    </ligand>
</feature>
<dbReference type="GO" id="GO:0032259">
    <property type="term" value="P:methylation"/>
    <property type="evidence" value="ECO:0007669"/>
    <property type="project" value="UniProtKB-KW"/>
</dbReference>
<proteinExistence type="predicted"/>
<feature type="binding site" evidence="6">
    <location>
        <position position="114"/>
    </location>
    <ligand>
        <name>S-adenosyl-L-methionine</name>
        <dbReference type="ChEBI" id="CHEBI:59789"/>
    </ligand>
</feature>
<dbReference type="Pfam" id="PF03705">
    <property type="entry name" value="CheR_N"/>
    <property type="match status" value="1"/>
</dbReference>
<dbReference type="EMBL" id="QKOE01000016">
    <property type="protein sequence ID" value="PZA15257.1"/>
    <property type="molecule type" value="Genomic_DNA"/>
</dbReference>
<dbReference type="SUPFAM" id="SSF47757">
    <property type="entry name" value="Chemotaxis receptor methyltransferase CheR, N-terminal domain"/>
    <property type="match status" value="1"/>
</dbReference>
<dbReference type="PROSITE" id="PS50123">
    <property type="entry name" value="CHER"/>
    <property type="match status" value="1"/>
</dbReference>
<comment type="function">
    <text evidence="5">Methylation of the membrane-bound methyl-accepting chemotaxis proteins (MCP) to form gamma-glutamyl methyl ester residues in MCP.</text>
</comment>
<dbReference type="Pfam" id="PF01739">
    <property type="entry name" value="CheR"/>
    <property type="match status" value="1"/>
</dbReference>
<dbReference type="InterPro" id="IPR029063">
    <property type="entry name" value="SAM-dependent_MTases_sf"/>
</dbReference>
<dbReference type="InterPro" id="IPR000780">
    <property type="entry name" value="CheR_MeTrfase"/>
</dbReference>
<evidence type="ECO:0000256" key="2">
    <source>
        <dbReference type="ARBA" id="ARBA00022603"/>
    </source>
</evidence>
<dbReference type="Gene3D" id="1.10.155.10">
    <property type="entry name" value="Chemotaxis receptor methyltransferase CheR, N-terminal domain"/>
    <property type="match status" value="1"/>
</dbReference>
<feature type="binding site" evidence="6">
    <location>
        <position position="78"/>
    </location>
    <ligand>
        <name>S-adenosyl-L-methionine</name>
        <dbReference type="ChEBI" id="CHEBI:59789"/>
    </ligand>
</feature>
<name>A0A323US98_9RHOO</name>
<sequence>MDNPDISNKEFALFQRLIYRLAGINLADSKKVLLVGRLSRRLRHYGLNSFGDYYRMLASGEHALELQMMVDLLTTNETYFFREPAHFDLLRDIAASRRGSHFRIWSGASSSGEEAYTMAMVLAETLGMRASWEVVGSDISMTVLERAEIGHYPMERASGIPPELLRKYCLKGVREQAGTLLINPQLRERVSFRQLNLIALEARDLGEFDVIFLRNVMIYFDNDTKRKVVANMLPHLRDDGYFVVGHSETLNGLCDDLVAVRPTLYRRPAYAR</sequence>
<keyword evidence="3 5" id="KW-0808">Transferase</keyword>
<dbReference type="EC" id="2.1.1.80" evidence="5"/>
<dbReference type="InterPro" id="IPR026024">
    <property type="entry name" value="Chemotaxis_MeTrfase_CheR"/>
</dbReference>
<dbReference type="Gene3D" id="3.40.50.150">
    <property type="entry name" value="Vaccinia Virus protein VP39"/>
    <property type="match status" value="1"/>
</dbReference>
<evidence type="ECO:0000313" key="8">
    <source>
        <dbReference type="EMBL" id="PZA15257.1"/>
    </source>
</evidence>
<dbReference type="OrthoDB" id="9816309at2"/>
<feature type="binding site" evidence="6">
    <location>
        <position position="82"/>
    </location>
    <ligand>
        <name>S-adenosyl-L-methionine</name>
        <dbReference type="ChEBI" id="CHEBI:59789"/>
    </ligand>
</feature>
<dbReference type="Proteomes" id="UP000248259">
    <property type="component" value="Unassembled WGS sequence"/>
</dbReference>
<dbReference type="PRINTS" id="PR00996">
    <property type="entry name" value="CHERMTFRASE"/>
</dbReference>
<gene>
    <name evidence="8" type="ORF">DNK49_17570</name>
</gene>
<evidence type="ECO:0000256" key="3">
    <source>
        <dbReference type="ARBA" id="ARBA00022679"/>
    </source>
</evidence>
<organism evidence="8 9">
    <name type="scientific">Parazoarcus communis SWub3 = DSM 12120</name>
    <dbReference type="NCBI Taxonomy" id="1121029"/>
    <lineage>
        <taxon>Bacteria</taxon>
        <taxon>Pseudomonadati</taxon>
        <taxon>Pseudomonadota</taxon>
        <taxon>Betaproteobacteria</taxon>
        <taxon>Rhodocyclales</taxon>
        <taxon>Zoogloeaceae</taxon>
        <taxon>Parazoarcus</taxon>
    </lineage>
</organism>
<evidence type="ECO:0000256" key="1">
    <source>
        <dbReference type="ARBA" id="ARBA00001541"/>
    </source>
</evidence>
<feature type="binding site" evidence="6">
    <location>
        <begin position="196"/>
        <end position="197"/>
    </location>
    <ligand>
        <name>S-adenosyl-L-methionine</name>
        <dbReference type="ChEBI" id="CHEBI:59789"/>
    </ligand>
</feature>
<keyword evidence="2 5" id="KW-0489">Methyltransferase</keyword>
<protein>
    <recommendedName>
        <fullName evidence="5">Chemotaxis protein methyltransferase</fullName>
        <ecNumber evidence="5">2.1.1.80</ecNumber>
    </recommendedName>
</protein>
<dbReference type="SMART" id="SM00138">
    <property type="entry name" value="MeTrc"/>
    <property type="match status" value="1"/>
</dbReference>
<keyword evidence="4 5" id="KW-0949">S-adenosyl-L-methionine</keyword>
<evidence type="ECO:0000313" key="9">
    <source>
        <dbReference type="Proteomes" id="UP000248259"/>
    </source>
</evidence>
<dbReference type="PANTHER" id="PTHR24422">
    <property type="entry name" value="CHEMOTAXIS PROTEIN METHYLTRANSFERASE"/>
    <property type="match status" value="1"/>
</dbReference>
<feature type="binding site" evidence="6">
    <location>
        <begin position="214"/>
        <end position="215"/>
    </location>
    <ligand>
        <name>S-adenosyl-L-methionine</name>
        <dbReference type="ChEBI" id="CHEBI:59789"/>
    </ligand>
</feature>
<dbReference type="SUPFAM" id="SSF53335">
    <property type="entry name" value="S-adenosyl-L-methionine-dependent methyltransferases"/>
    <property type="match status" value="1"/>
</dbReference>
<evidence type="ECO:0000256" key="4">
    <source>
        <dbReference type="ARBA" id="ARBA00022691"/>
    </source>
</evidence>
<dbReference type="AlphaFoldDB" id="A0A323US98"/>
<evidence type="ECO:0000259" key="7">
    <source>
        <dbReference type="PROSITE" id="PS50123"/>
    </source>
</evidence>